<reference evidence="2 3" key="1">
    <citation type="submission" date="2016-10" db="EMBL/GenBank/DDBJ databases">
        <title>Proteomics and genomics reveal pathogen-plant mechanisms compatible with a hemibiotrophic lifestyle of Diplodia corticola.</title>
        <authorList>
            <person name="Fernandes I."/>
            <person name="De Jonge R."/>
            <person name="Van De Peer Y."/>
            <person name="Devreese B."/>
            <person name="Alves A."/>
            <person name="Esteves A.C."/>
        </authorList>
    </citation>
    <scope>NUCLEOTIDE SEQUENCE [LARGE SCALE GENOMIC DNA]</scope>
    <source>
        <strain evidence="2 3">CBS 112549</strain>
    </source>
</reference>
<evidence type="ECO:0000313" key="3">
    <source>
        <dbReference type="Proteomes" id="UP000183809"/>
    </source>
</evidence>
<dbReference type="RefSeq" id="XP_020129047.1">
    <property type="nucleotide sequence ID" value="XM_020274913.1"/>
</dbReference>
<organism evidence="2 3">
    <name type="scientific">Diplodia corticola</name>
    <dbReference type="NCBI Taxonomy" id="236234"/>
    <lineage>
        <taxon>Eukaryota</taxon>
        <taxon>Fungi</taxon>
        <taxon>Dikarya</taxon>
        <taxon>Ascomycota</taxon>
        <taxon>Pezizomycotina</taxon>
        <taxon>Dothideomycetes</taxon>
        <taxon>Dothideomycetes incertae sedis</taxon>
        <taxon>Botryosphaeriales</taxon>
        <taxon>Botryosphaeriaceae</taxon>
        <taxon>Diplodia</taxon>
    </lineage>
</organism>
<proteinExistence type="predicted"/>
<dbReference type="Proteomes" id="UP000183809">
    <property type="component" value="Unassembled WGS sequence"/>
</dbReference>
<dbReference type="OrthoDB" id="10519665at2759"/>
<dbReference type="STRING" id="236234.A0A1J9RJP0"/>
<accession>A0A1J9RJP0</accession>
<dbReference type="AlphaFoldDB" id="A0A1J9RJP0"/>
<comment type="caution">
    <text evidence="2">The sequence shown here is derived from an EMBL/GenBank/DDBJ whole genome shotgun (WGS) entry which is preliminary data.</text>
</comment>
<evidence type="ECO:0000313" key="2">
    <source>
        <dbReference type="EMBL" id="OJD32787.1"/>
    </source>
</evidence>
<sequence length="144" mass="15368">MAANTSYSLSSISALTDSDKKRLIAALLCHKDRNNVDWDAATALVGAKTKHSFKVTYYAAMKKLANGAADGGGSTSETTTPKRKRTADAEDKPTPKRSGRASKAIKTEAEEPEPRLGPVVKAEDAAPEEEPELDPGSFFATEEI</sequence>
<feature type="compositionally biased region" description="Basic and acidic residues" evidence="1">
    <location>
        <begin position="105"/>
        <end position="114"/>
    </location>
</feature>
<evidence type="ECO:0000256" key="1">
    <source>
        <dbReference type="SAM" id="MobiDB-lite"/>
    </source>
</evidence>
<gene>
    <name evidence="2" type="ORF">BKCO1_3600044</name>
</gene>
<protein>
    <recommendedName>
        <fullName evidence="4">Myb-like domain-containing protein</fullName>
    </recommendedName>
</protein>
<dbReference type="GeneID" id="31015174"/>
<dbReference type="EMBL" id="MNUE01000036">
    <property type="protein sequence ID" value="OJD32787.1"/>
    <property type="molecule type" value="Genomic_DNA"/>
</dbReference>
<evidence type="ECO:0008006" key="4">
    <source>
        <dbReference type="Google" id="ProtNLM"/>
    </source>
</evidence>
<keyword evidence="3" id="KW-1185">Reference proteome</keyword>
<name>A0A1J9RJP0_9PEZI</name>
<feature type="region of interest" description="Disordered" evidence="1">
    <location>
        <begin position="66"/>
        <end position="144"/>
    </location>
</feature>